<dbReference type="PROSITE" id="PS51891">
    <property type="entry name" value="CENP_V_GFA"/>
    <property type="match status" value="1"/>
</dbReference>
<dbReference type="RefSeq" id="WP_186940087.1">
    <property type="nucleotide sequence ID" value="NZ_JACOGA010000001.1"/>
</dbReference>
<evidence type="ECO:0000313" key="6">
    <source>
        <dbReference type="Proteomes" id="UP000624279"/>
    </source>
</evidence>
<evidence type="ECO:0000313" key="5">
    <source>
        <dbReference type="EMBL" id="MBC3872072.1"/>
    </source>
</evidence>
<evidence type="ECO:0000259" key="4">
    <source>
        <dbReference type="PROSITE" id="PS51891"/>
    </source>
</evidence>
<dbReference type="Gene3D" id="2.170.150.70">
    <property type="match status" value="1"/>
</dbReference>
<comment type="caution">
    <text evidence="5">The sequence shown here is derived from an EMBL/GenBank/DDBJ whole genome shotgun (WGS) entry which is preliminary data.</text>
</comment>
<dbReference type="SUPFAM" id="SSF51316">
    <property type="entry name" value="Mss4-like"/>
    <property type="match status" value="1"/>
</dbReference>
<dbReference type="PANTHER" id="PTHR28620:SF1">
    <property type="entry name" value="CENP-V_GFA DOMAIN-CONTAINING PROTEIN"/>
    <property type="match status" value="1"/>
</dbReference>
<dbReference type="InterPro" id="IPR052355">
    <property type="entry name" value="CENP-V-like"/>
</dbReference>
<dbReference type="EMBL" id="JACOGA010000001">
    <property type="protein sequence ID" value="MBC3872072.1"/>
    <property type="molecule type" value="Genomic_DNA"/>
</dbReference>
<keyword evidence="6" id="KW-1185">Reference proteome</keyword>
<sequence length="136" mass="15295">MKQLIEGACLCGAVHWTFPGEPDGATACNCTACRRYGVLWAYDYESDGQTVGINIRGTTRAYVRGKALEFHFCPECGCVAFWRGLRLDEQGRRRIAVNLRLAEPEAVVQIPIDHFDGLDTFDDLPRDGKCVADYWF</sequence>
<comment type="similarity">
    <text evidence="1">Belongs to the Gfa family.</text>
</comment>
<evidence type="ECO:0000256" key="2">
    <source>
        <dbReference type="ARBA" id="ARBA00022723"/>
    </source>
</evidence>
<evidence type="ECO:0000256" key="3">
    <source>
        <dbReference type="ARBA" id="ARBA00022833"/>
    </source>
</evidence>
<feature type="domain" description="CENP-V/GFA" evidence="4">
    <location>
        <begin position="5"/>
        <end position="127"/>
    </location>
</feature>
<keyword evidence="3" id="KW-0862">Zinc</keyword>
<gene>
    <name evidence="5" type="ORF">H8K55_00615</name>
</gene>
<evidence type="ECO:0000256" key="1">
    <source>
        <dbReference type="ARBA" id="ARBA00005495"/>
    </source>
</evidence>
<dbReference type="PANTHER" id="PTHR28620">
    <property type="entry name" value="CENTROMERE PROTEIN V"/>
    <property type="match status" value="1"/>
</dbReference>
<organism evidence="5 6">
    <name type="scientific">Undibacterium flavidum</name>
    <dbReference type="NCBI Taxonomy" id="2762297"/>
    <lineage>
        <taxon>Bacteria</taxon>
        <taxon>Pseudomonadati</taxon>
        <taxon>Pseudomonadota</taxon>
        <taxon>Betaproteobacteria</taxon>
        <taxon>Burkholderiales</taxon>
        <taxon>Oxalobacteraceae</taxon>
        <taxon>Undibacterium</taxon>
    </lineage>
</organism>
<name>A0ABR6Y626_9BURK</name>
<dbReference type="Pfam" id="PF04828">
    <property type="entry name" value="GFA"/>
    <property type="match status" value="1"/>
</dbReference>
<dbReference type="Proteomes" id="UP000624279">
    <property type="component" value="Unassembled WGS sequence"/>
</dbReference>
<protein>
    <submittedName>
        <fullName evidence="5">GFA family protein</fullName>
    </submittedName>
</protein>
<accession>A0ABR6Y626</accession>
<keyword evidence="2" id="KW-0479">Metal-binding</keyword>
<dbReference type="InterPro" id="IPR006913">
    <property type="entry name" value="CENP-V/GFA"/>
</dbReference>
<proteinExistence type="inferred from homology"/>
<dbReference type="InterPro" id="IPR011057">
    <property type="entry name" value="Mss4-like_sf"/>
</dbReference>
<reference evidence="5 6" key="1">
    <citation type="submission" date="2020-08" db="EMBL/GenBank/DDBJ databases">
        <title>Novel species isolated from subtropical streams in China.</title>
        <authorList>
            <person name="Lu H."/>
        </authorList>
    </citation>
    <scope>NUCLEOTIDE SEQUENCE [LARGE SCALE GENOMIC DNA]</scope>
    <source>
        <strain evidence="5 6">LX15W</strain>
    </source>
</reference>